<organism evidence="3 4">
    <name type="scientific">Phytohabitans aurantiacus</name>
    <dbReference type="NCBI Taxonomy" id="3016789"/>
    <lineage>
        <taxon>Bacteria</taxon>
        <taxon>Bacillati</taxon>
        <taxon>Actinomycetota</taxon>
        <taxon>Actinomycetes</taxon>
        <taxon>Micromonosporales</taxon>
        <taxon>Micromonosporaceae</taxon>
    </lineage>
</organism>
<dbReference type="RefSeq" id="WP_281903895.1">
    <property type="nucleotide sequence ID" value="NZ_BSDI01000061.1"/>
</dbReference>
<evidence type="ECO:0000313" key="3">
    <source>
        <dbReference type="EMBL" id="GLI02401.1"/>
    </source>
</evidence>
<keyword evidence="1" id="KW-0812">Transmembrane</keyword>
<protein>
    <recommendedName>
        <fullName evidence="2">Calcineurin-like phosphoesterase domain-containing protein</fullName>
    </recommendedName>
</protein>
<dbReference type="InterPro" id="IPR029052">
    <property type="entry name" value="Metallo-depent_PP-like"/>
</dbReference>
<reference evidence="3" key="1">
    <citation type="submission" date="2022-12" db="EMBL/GenBank/DDBJ databases">
        <title>New Phytohabitans aurantiacus sp. RD004123 nov., an actinomycete isolated from soil.</title>
        <authorList>
            <person name="Triningsih D.W."/>
            <person name="Harunari E."/>
            <person name="Igarashi Y."/>
        </authorList>
    </citation>
    <scope>NUCLEOTIDE SEQUENCE</scope>
    <source>
        <strain evidence="3">RD004123</strain>
    </source>
</reference>
<feature type="transmembrane region" description="Helical" evidence="1">
    <location>
        <begin position="387"/>
        <end position="406"/>
    </location>
</feature>
<dbReference type="InterPro" id="IPR004843">
    <property type="entry name" value="Calcineurin-like_PHP"/>
</dbReference>
<keyword evidence="1" id="KW-0472">Membrane</keyword>
<evidence type="ECO:0000256" key="1">
    <source>
        <dbReference type="SAM" id="Phobius"/>
    </source>
</evidence>
<keyword evidence="4" id="KW-1185">Reference proteome</keyword>
<dbReference type="Proteomes" id="UP001144280">
    <property type="component" value="Unassembled WGS sequence"/>
</dbReference>
<sequence length="557" mass="60986">MNTLETPPATPNPDAGKTTVTRLGAVRWLSPTELVRTGLKAVLAAVFGQYADRREMQQGPMFEQSAFPHTGEGEFWFDYVSDIGDGFDATYSVASLLASDLDPPDAGGVLPRGSVLVMGGDQVYPFGDVESYEQRTTNVYAAALPEPSGGTTADSPVLYAIPGNHDWYDGLTAFLRVFGQQANIGGWCTRQKRSYFALDLPHGWWLFAIDIQLDTYIDKPQLEYFKKVAERIADGDSVVVCTAVPSWYDETDSSMDRLAYFLRYSLGERARQVRVVLTGDVHHYARYQSDQPDTPLLVTAGTGGAYSSPTHLLPDKLAVSGKLAPTGAHPTDRLAYERRGGTWPPQAVSSRVSWTVLWRLATRNWTLLLVFAGLYGLISAATLFSGWLWVVALLAAAAGGAVAFTHPKTGGRWRRWRYGLGLAALQLVPAVATVVYFARTVDEWGWLAQAGAVVAAAIVGGVVVAELLAAWLLAVSRREVNTNELFAALSLEDYKGFLRCRITPDGALTIFPIGLRKSVRDWQLATTDKGPRLIPRAPEQLDVHLIEPPVRITRQNP</sequence>
<dbReference type="PANTHER" id="PTHR34211:SF3">
    <property type="entry name" value="CALCINEURIN-LIKE METALLO-PHOSPHOESTERASE SUPERFAMILY PROTEIN"/>
    <property type="match status" value="1"/>
</dbReference>
<keyword evidence="1" id="KW-1133">Transmembrane helix</keyword>
<comment type="caution">
    <text evidence="3">The sequence shown here is derived from an EMBL/GenBank/DDBJ whole genome shotgun (WGS) entry which is preliminary data.</text>
</comment>
<feature type="transmembrane region" description="Helical" evidence="1">
    <location>
        <begin position="418"/>
        <end position="438"/>
    </location>
</feature>
<dbReference type="EMBL" id="BSDI01000061">
    <property type="protein sequence ID" value="GLI02401.1"/>
    <property type="molecule type" value="Genomic_DNA"/>
</dbReference>
<accession>A0ABQ5R6M2</accession>
<gene>
    <name evidence="3" type="ORF">Pa4123_76790</name>
</gene>
<dbReference type="Gene3D" id="3.60.21.10">
    <property type="match status" value="1"/>
</dbReference>
<evidence type="ECO:0000259" key="2">
    <source>
        <dbReference type="Pfam" id="PF00149"/>
    </source>
</evidence>
<dbReference type="Pfam" id="PF00149">
    <property type="entry name" value="Metallophos"/>
    <property type="match status" value="1"/>
</dbReference>
<evidence type="ECO:0000313" key="4">
    <source>
        <dbReference type="Proteomes" id="UP001144280"/>
    </source>
</evidence>
<feature type="domain" description="Calcineurin-like phosphoesterase" evidence="2">
    <location>
        <begin position="79"/>
        <end position="284"/>
    </location>
</feature>
<dbReference type="SUPFAM" id="SSF56300">
    <property type="entry name" value="Metallo-dependent phosphatases"/>
    <property type="match status" value="1"/>
</dbReference>
<proteinExistence type="predicted"/>
<dbReference type="PANTHER" id="PTHR34211">
    <property type="entry name" value="CALCINEURIN-LIKE METALLO-PHOSPHOESTERASE SUPERFAMILY PROTEIN"/>
    <property type="match status" value="1"/>
</dbReference>
<name>A0ABQ5R6M2_9ACTN</name>
<feature type="transmembrane region" description="Helical" evidence="1">
    <location>
        <begin position="450"/>
        <end position="474"/>
    </location>
</feature>
<feature type="transmembrane region" description="Helical" evidence="1">
    <location>
        <begin position="365"/>
        <end position="381"/>
    </location>
</feature>